<dbReference type="Gene3D" id="1.20.1280.50">
    <property type="match status" value="1"/>
</dbReference>
<evidence type="ECO:0000313" key="1">
    <source>
        <dbReference type="EMBL" id="KDQ17986.1"/>
    </source>
</evidence>
<dbReference type="Gene3D" id="3.80.10.10">
    <property type="entry name" value="Ribonuclease Inhibitor"/>
    <property type="match status" value="1"/>
</dbReference>
<dbReference type="SUPFAM" id="SSF52058">
    <property type="entry name" value="L domain-like"/>
    <property type="match status" value="1"/>
</dbReference>
<dbReference type="EMBL" id="KL198022">
    <property type="protein sequence ID" value="KDQ17986.1"/>
    <property type="molecule type" value="Genomic_DNA"/>
</dbReference>
<keyword evidence="2" id="KW-1185">Reference proteome</keyword>
<dbReference type="Proteomes" id="UP000027195">
    <property type="component" value="Unassembled WGS sequence"/>
</dbReference>
<protein>
    <submittedName>
        <fullName evidence="1">Uncharacterized protein</fullName>
    </submittedName>
</protein>
<dbReference type="AlphaFoldDB" id="A0A067N2I9"/>
<dbReference type="InParanoid" id="A0A067N2I9"/>
<dbReference type="OrthoDB" id="3365698at2759"/>
<gene>
    <name evidence="1" type="ORF">BOTBODRAFT_63716</name>
</gene>
<evidence type="ECO:0000313" key="2">
    <source>
        <dbReference type="Proteomes" id="UP000027195"/>
    </source>
</evidence>
<dbReference type="InterPro" id="IPR032675">
    <property type="entry name" value="LRR_dom_sf"/>
</dbReference>
<organism evidence="1 2">
    <name type="scientific">Botryobasidium botryosum (strain FD-172 SS1)</name>
    <dbReference type="NCBI Taxonomy" id="930990"/>
    <lineage>
        <taxon>Eukaryota</taxon>
        <taxon>Fungi</taxon>
        <taxon>Dikarya</taxon>
        <taxon>Basidiomycota</taxon>
        <taxon>Agaricomycotina</taxon>
        <taxon>Agaricomycetes</taxon>
        <taxon>Cantharellales</taxon>
        <taxon>Botryobasidiaceae</taxon>
        <taxon>Botryobasidium</taxon>
    </lineage>
</organism>
<name>A0A067N2I9_BOTB1</name>
<sequence length="548" mass="62402">MILREELEAKLSEKSLEQLDKLVACIHPRPPLQHGLTPRDTRRARKRVGEEIRQLELLERCIRARGARTRTDWNQLMPVNKLPAKVLLQIFLYGVSDDIERRDLWPSSSRTISHVCRLWRDLALASPCLWTLYNHMHPHVLSVRAGGTLRDVMIESNSPKGYLPLAFSNMRSLHIVLSGANPLDLSEYMHNNAPFLTTMSISNIAKRMTMKVVTVPKEPFGARHKIEEVHIRKCRIPWETSFMQGLLRLSIHDTQAPLAYLNQVLQACPGLLDLEVRNCKVVSTDKSPHPLLLVPSLRTLSIAHSELVGKGKETDLLDNILVPHDTRITIHYTPHRNIRAMLETPSWKGHPTLITNLTSPLRICLVGARVLTVNICATRIKENRGAHLNIVGDDFTITFVHCERKTLRHMDLLSGVVASAPHIQTLHINNTGDDLGIQYGPNLSKIITNIRGLLRMSITRLTPGVEDDTYEQLALRKWQGRVEEIILNQSRSRLRYFNELVRTRARINETLSEPLPRLRLVINSCPEVTADVVGMLRPWINVDWDAEP</sequence>
<dbReference type="HOGENOM" id="CLU_022942_0_0_1"/>
<proteinExistence type="predicted"/>
<accession>A0A067N2I9</accession>
<reference evidence="2" key="1">
    <citation type="journal article" date="2014" name="Proc. Natl. Acad. Sci. U.S.A.">
        <title>Extensive sampling of basidiomycete genomes demonstrates inadequacy of the white-rot/brown-rot paradigm for wood decay fungi.</title>
        <authorList>
            <person name="Riley R."/>
            <person name="Salamov A.A."/>
            <person name="Brown D.W."/>
            <person name="Nagy L.G."/>
            <person name="Floudas D."/>
            <person name="Held B.W."/>
            <person name="Levasseur A."/>
            <person name="Lombard V."/>
            <person name="Morin E."/>
            <person name="Otillar R."/>
            <person name="Lindquist E.A."/>
            <person name="Sun H."/>
            <person name="LaButti K.M."/>
            <person name="Schmutz J."/>
            <person name="Jabbour D."/>
            <person name="Luo H."/>
            <person name="Baker S.E."/>
            <person name="Pisabarro A.G."/>
            <person name="Walton J.D."/>
            <person name="Blanchette R.A."/>
            <person name="Henrissat B."/>
            <person name="Martin F."/>
            <person name="Cullen D."/>
            <person name="Hibbett D.S."/>
            <person name="Grigoriev I.V."/>
        </authorList>
    </citation>
    <scope>NUCLEOTIDE SEQUENCE [LARGE SCALE GENOMIC DNA]</scope>
    <source>
        <strain evidence="2">FD-172 SS1</strain>
    </source>
</reference>